<keyword evidence="2" id="KW-0902">Two-component regulatory system</keyword>
<dbReference type="SMART" id="SM00862">
    <property type="entry name" value="Trans_reg_C"/>
    <property type="match status" value="1"/>
</dbReference>
<dbReference type="InterPro" id="IPR011006">
    <property type="entry name" value="CheY-like_superfamily"/>
</dbReference>
<evidence type="ECO:0000256" key="7">
    <source>
        <dbReference type="PROSITE-ProRule" id="PRU01091"/>
    </source>
</evidence>
<dbReference type="EMBL" id="JAVCQK010000005">
    <property type="protein sequence ID" value="MFH7516034.1"/>
    <property type="molecule type" value="Genomic_DNA"/>
</dbReference>
<keyword evidence="13" id="KW-1185">Reference proteome</keyword>
<dbReference type="SUPFAM" id="SSF46894">
    <property type="entry name" value="C-terminal effector domain of the bipartite response regulators"/>
    <property type="match status" value="1"/>
</dbReference>
<dbReference type="PATRIC" id="fig|129140.3.peg.4688"/>
<organism evidence="10 12">
    <name type="scientific">Pseudomonas syringae pv. tagetis</name>
    <dbReference type="NCBI Taxonomy" id="129140"/>
    <lineage>
        <taxon>Bacteria</taxon>
        <taxon>Pseudomonadati</taxon>
        <taxon>Pseudomonadota</taxon>
        <taxon>Gammaproteobacteria</taxon>
        <taxon>Pseudomonadales</taxon>
        <taxon>Pseudomonadaceae</taxon>
        <taxon>Pseudomonas</taxon>
    </lineage>
</organism>
<evidence type="ECO:0000256" key="6">
    <source>
        <dbReference type="PROSITE-ProRule" id="PRU00169"/>
    </source>
</evidence>
<reference evidence="10 12" key="1">
    <citation type="submission" date="2015-09" db="EMBL/GenBank/DDBJ databases">
        <title>Genome announcement of multiple Pseudomonas syringae strains.</title>
        <authorList>
            <person name="Thakur S."/>
            <person name="Wang P.W."/>
            <person name="Gong Y."/>
            <person name="Weir B.S."/>
            <person name="Guttman D.S."/>
        </authorList>
    </citation>
    <scope>NUCLEOTIDE SEQUENCE [LARGE SCALE GENOMIC DNA]</scope>
    <source>
        <strain evidence="10 12">ICMP4091</strain>
    </source>
</reference>
<gene>
    <name evidence="10" type="ORF">ALO44_03596</name>
    <name evidence="11" type="ORF">RA271_12700</name>
</gene>
<dbReference type="PANTHER" id="PTHR48111">
    <property type="entry name" value="REGULATOR OF RPOS"/>
    <property type="match status" value="1"/>
</dbReference>
<dbReference type="PANTHER" id="PTHR48111:SF22">
    <property type="entry name" value="REGULATOR OF RPOS"/>
    <property type="match status" value="1"/>
</dbReference>
<evidence type="ECO:0000256" key="3">
    <source>
        <dbReference type="ARBA" id="ARBA00023015"/>
    </source>
</evidence>
<dbReference type="SMART" id="SM00448">
    <property type="entry name" value="REC"/>
    <property type="match status" value="1"/>
</dbReference>
<evidence type="ECO:0000256" key="2">
    <source>
        <dbReference type="ARBA" id="ARBA00023012"/>
    </source>
</evidence>
<dbReference type="Pfam" id="PF00486">
    <property type="entry name" value="Trans_reg_C"/>
    <property type="match status" value="1"/>
</dbReference>
<dbReference type="CDD" id="cd00383">
    <property type="entry name" value="trans_reg_C"/>
    <property type="match status" value="1"/>
</dbReference>
<evidence type="ECO:0000313" key="10">
    <source>
        <dbReference type="EMBL" id="KPY86816.1"/>
    </source>
</evidence>
<feature type="DNA-binding region" description="OmpR/PhoB-type" evidence="7">
    <location>
        <begin position="137"/>
        <end position="234"/>
    </location>
</feature>
<dbReference type="SUPFAM" id="SSF52172">
    <property type="entry name" value="CheY-like"/>
    <property type="match status" value="1"/>
</dbReference>
<feature type="domain" description="Response regulatory" evidence="8">
    <location>
        <begin position="12"/>
        <end position="127"/>
    </location>
</feature>
<dbReference type="Pfam" id="PF00072">
    <property type="entry name" value="Response_reg"/>
    <property type="match status" value="1"/>
</dbReference>
<dbReference type="EMBL" id="LJRM01000072">
    <property type="protein sequence ID" value="KPY86816.1"/>
    <property type="molecule type" value="Genomic_DNA"/>
</dbReference>
<dbReference type="RefSeq" id="WP_233590955.1">
    <property type="nucleotide sequence ID" value="NZ_JAVCPR010000005.1"/>
</dbReference>
<dbReference type="InterPro" id="IPR016032">
    <property type="entry name" value="Sig_transdc_resp-reg_C-effctor"/>
</dbReference>
<evidence type="ECO:0000259" key="9">
    <source>
        <dbReference type="PROSITE" id="PS51755"/>
    </source>
</evidence>
<dbReference type="Gene3D" id="6.10.250.690">
    <property type="match status" value="1"/>
</dbReference>
<keyword evidence="1 6" id="KW-0597">Phosphoprotein</keyword>
<dbReference type="GO" id="GO:0032993">
    <property type="term" value="C:protein-DNA complex"/>
    <property type="evidence" value="ECO:0007669"/>
    <property type="project" value="TreeGrafter"/>
</dbReference>
<dbReference type="GO" id="GO:0000156">
    <property type="term" value="F:phosphorelay response regulator activity"/>
    <property type="evidence" value="ECO:0007669"/>
    <property type="project" value="TreeGrafter"/>
</dbReference>
<evidence type="ECO:0000259" key="8">
    <source>
        <dbReference type="PROSITE" id="PS50110"/>
    </source>
</evidence>
<protein>
    <submittedName>
        <fullName evidence="11">Response regulator transcription factor</fullName>
    </submittedName>
    <submittedName>
        <fullName evidence="10">Two-component system regulatory protein</fullName>
    </submittedName>
</protein>
<dbReference type="InterPro" id="IPR001789">
    <property type="entry name" value="Sig_transdc_resp-reg_receiver"/>
</dbReference>
<evidence type="ECO:0000256" key="4">
    <source>
        <dbReference type="ARBA" id="ARBA00023125"/>
    </source>
</evidence>
<evidence type="ECO:0000313" key="11">
    <source>
        <dbReference type="EMBL" id="MFH7516034.1"/>
    </source>
</evidence>
<keyword evidence="4 7" id="KW-0238">DNA-binding</keyword>
<dbReference type="STRING" id="129140.ALO44_03596"/>
<evidence type="ECO:0000256" key="1">
    <source>
        <dbReference type="ARBA" id="ARBA00022553"/>
    </source>
</evidence>
<dbReference type="Gene3D" id="3.40.50.2300">
    <property type="match status" value="1"/>
</dbReference>
<dbReference type="AlphaFoldDB" id="A0A0N8T3X6"/>
<keyword evidence="3" id="KW-0805">Transcription regulation</keyword>
<dbReference type="Proteomes" id="UP001610657">
    <property type="component" value="Unassembled WGS sequence"/>
</dbReference>
<evidence type="ECO:0000313" key="13">
    <source>
        <dbReference type="Proteomes" id="UP001610657"/>
    </source>
</evidence>
<reference evidence="11 13" key="2">
    <citation type="submission" date="2023-08" db="EMBL/GenBank/DDBJ databases">
        <title>Genomic and mutational analysis of Pseudomonas syringae pv. tagetis EB037 pathogenicity on sunflower.</title>
        <authorList>
            <person name="Maul J.E."/>
        </authorList>
    </citation>
    <scope>NUCLEOTIDE SEQUENCE [LARGE SCALE GENOMIC DNA]</scope>
    <source>
        <strain evidence="11 13">EB037_T1</strain>
    </source>
</reference>
<dbReference type="InterPro" id="IPR001867">
    <property type="entry name" value="OmpR/PhoB-type_DNA-bd"/>
</dbReference>
<dbReference type="Proteomes" id="UP000050474">
    <property type="component" value="Unassembled WGS sequence"/>
</dbReference>
<keyword evidence="5" id="KW-0804">Transcription</keyword>
<feature type="modified residue" description="4-aspartylphosphate" evidence="6">
    <location>
        <position position="61"/>
    </location>
</feature>
<dbReference type="GO" id="GO:0000976">
    <property type="term" value="F:transcription cis-regulatory region binding"/>
    <property type="evidence" value="ECO:0007669"/>
    <property type="project" value="TreeGrafter"/>
</dbReference>
<feature type="domain" description="OmpR/PhoB-type" evidence="9">
    <location>
        <begin position="137"/>
        <end position="234"/>
    </location>
</feature>
<dbReference type="CDD" id="cd17574">
    <property type="entry name" value="REC_OmpR"/>
    <property type="match status" value="1"/>
</dbReference>
<evidence type="ECO:0000256" key="5">
    <source>
        <dbReference type="ARBA" id="ARBA00023163"/>
    </source>
</evidence>
<dbReference type="GO" id="GO:0005829">
    <property type="term" value="C:cytosol"/>
    <property type="evidence" value="ECO:0007669"/>
    <property type="project" value="TreeGrafter"/>
</dbReference>
<dbReference type="Gene3D" id="1.10.10.10">
    <property type="entry name" value="Winged helix-like DNA-binding domain superfamily/Winged helix DNA-binding domain"/>
    <property type="match status" value="1"/>
</dbReference>
<dbReference type="InterPro" id="IPR036388">
    <property type="entry name" value="WH-like_DNA-bd_sf"/>
</dbReference>
<sequence>MNVSLMNPVPLHVLVIEDNHSLAANIFDYLEACGHLPDAAPDGYSGLSLATQNRCDAIILDWMLPRMDGMSVLRKLREEYGCVTPIIMLTAKDQIEGKLLGFETGADDYLVKPVALPELEIRLRVLVSRANARATAGRTIRVSDLSYDLDSLQVTRGGRTLNLSGTLRSVLELLMRESPRMVRRDRIEGLIWGQDVPEGDLLRSHMHLLRRAIDQDGEDKLLHTIHGTGYRLGGDAV</sequence>
<dbReference type="PROSITE" id="PS51755">
    <property type="entry name" value="OMPR_PHOB"/>
    <property type="match status" value="1"/>
</dbReference>
<comment type="caution">
    <text evidence="10">The sequence shown here is derived from an EMBL/GenBank/DDBJ whole genome shotgun (WGS) entry which is preliminary data.</text>
</comment>
<evidence type="ECO:0000313" key="12">
    <source>
        <dbReference type="Proteomes" id="UP000050474"/>
    </source>
</evidence>
<dbReference type="PROSITE" id="PS50110">
    <property type="entry name" value="RESPONSE_REGULATORY"/>
    <property type="match status" value="1"/>
</dbReference>
<name>A0A0N8T3X6_9PSED</name>
<accession>A0A0N8T3X6</accession>
<dbReference type="InterPro" id="IPR039420">
    <property type="entry name" value="WalR-like"/>
</dbReference>
<proteinExistence type="predicted"/>
<dbReference type="GO" id="GO:0006355">
    <property type="term" value="P:regulation of DNA-templated transcription"/>
    <property type="evidence" value="ECO:0007669"/>
    <property type="project" value="InterPro"/>
</dbReference>